<gene>
    <name evidence="1" type="ORF">L2E82_02470</name>
</gene>
<dbReference type="EMBL" id="CM042009">
    <property type="protein sequence ID" value="KAI3789668.1"/>
    <property type="molecule type" value="Genomic_DNA"/>
</dbReference>
<evidence type="ECO:0000313" key="1">
    <source>
        <dbReference type="EMBL" id="KAI3789668.1"/>
    </source>
</evidence>
<proteinExistence type="predicted"/>
<sequence length="107" mass="11834">MVLERIREKTISRIHEEIEATILELKNSKPKKHKNWAILGCCSAGAVRPSLGAQVALVRELCSNLPGLGKGSTGDKPHREVDCLSTSMVRIDPFFLAIETWGITYSD</sequence>
<accession>A0ACB9H1F1</accession>
<keyword evidence="2" id="KW-1185">Reference proteome</keyword>
<dbReference type="Proteomes" id="UP001055811">
    <property type="component" value="Linkage Group LG01"/>
</dbReference>
<name>A0ACB9H1F1_CICIN</name>
<organism evidence="1 2">
    <name type="scientific">Cichorium intybus</name>
    <name type="common">Chicory</name>
    <dbReference type="NCBI Taxonomy" id="13427"/>
    <lineage>
        <taxon>Eukaryota</taxon>
        <taxon>Viridiplantae</taxon>
        <taxon>Streptophyta</taxon>
        <taxon>Embryophyta</taxon>
        <taxon>Tracheophyta</taxon>
        <taxon>Spermatophyta</taxon>
        <taxon>Magnoliopsida</taxon>
        <taxon>eudicotyledons</taxon>
        <taxon>Gunneridae</taxon>
        <taxon>Pentapetalae</taxon>
        <taxon>asterids</taxon>
        <taxon>campanulids</taxon>
        <taxon>Asterales</taxon>
        <taxon>Asteraceae</taxon>
        <taxon>Cichorioideae</taxon>
        <taxon>Cichorieae</taxon>
        <taxon>Cichoriinae</taxon>
        <taxon>Cichorium</taxon>
    </lineage>
</organism>
<comment type="caution">
    <text evidence="1">The sequence shown here is derived from an EMBL/GenBank/DDBJ whole genome shotgun (WGS) entry which is preliminary data.</text>
</comment>
<reference evidence="2" key="1">
    <citation type="journal article" date="2022" name="Mol. Ecol. Resour.">
        <title>The genomes of chicory, endive, great burdock and yacon provide insights into Asteraceae palaeo-polyploidization history and plant inulin production.</title>
        <authorList>
            <person name="Fan W."/>
            <person name="Wang S."/>
            <person name="Wang H."/>
            <person name="Wang A."/>
            <person name="Jiang F."/>
            <person name="Liu H."/>
            <person name="Zhao H."/>
            <person name="Xu D."/>
            <person name="Zhang Y."/>
        </authorList>
    </citation>
    <scope>NUCLEOTIDE SEQUENCE [LARGE SCALE GENOMIC DNA]</scope>
    <source>
        <strain evidence="2">cv. Punajuju</strain>
    </source>
</reference>
<protein>
    <submittedName>
        <fullName evidence="1">Uncharacterized protein</fullName>
    </submittedName>
</protein>
<reference evidence="1 2" key="2">
    <citation type="journal article" date="2022" name="Mol. Ecol. Resour.">
        <title>The genomes of chicory, endive, great burdock and yacon provide insights into Asteraceae paleo-polyploidization history and plant inulin production.</title>
        <authorList>
            <person name="Fan W."/>
            <person name="Wang S."/>
            <person name="Wang H."/>
            <person name="Wang A."/>
            <person name="Jiang F."/>
            <person name="Liu H."/>
            <person name="Zhao H."/>
            <person name="Xu D."/>
            <person name="Zhang Y."/>
        </authorList>
    </citation>
    <scope>NUCLEOTIDE SEQUENCE [LARGE SCALE GENOMIC DNA]</scope>
    <source>
        <strain evidence="2">cv. Punajuju</strain>
        <tissue evidence="1">Leaves</tissue>
    </source>
</reference>
<evidence type="ECO:0000313" key="2">
    <source>
        <dbReference type="Proteomes" id="UP001055811"/>
    </source>
</evidence>